<sequence>DDPDIWSFDDLTKNMEKFGNAVSSDSPVGTGLYLDGSEGTYVKIKQHNKKCLKHPSSCDISVGFYFKIYHKSGSQLIFGNHEMPNNRTIIYEGVNIFYDNYRIHTYVYGQEKYCQVSFHPRLGVWFYLGLVWEKAGKLAFNVDFWFTYTHRKNCGDSPNGLLTNGDYFLGKETFPDAYYRDLTIWYSKQSSSVLHEKWAVVFHTSPDTHVRLKIIFSDLAYDPASVLQWKNNFTAEVRSEYLNTTYFKDQVSAVSTLSKSFGGNTSVSFELKFTSISWQTMLALQLALENGTFLGSRGVFDEAGCRSLNDIIFFCQVPKNVRAYRVTYWQVFIRMDPVIQETHEGYFYAYRVLYKNLDDPTSSWKLISNYRRNDPPIHPVAQELAPYTNYSFRVMASSFQSEGLISEAFQERTHQWVPSVGPEIVAYYNTSPSTVYVQWNHTIPDSEVNGILIGYRVSWDDSVADHPQKNKAHKDLGLEATNYTVMKLHEHWRYEIGVAGRTAVGPGVFKRRIIMTPDDAPSAPPAVITLDMHNSSALLATWKDVPLIDQNGIILGYQIQLQQEEGGPIVWNVTLGSNHTSFHFTDLSIFQNYSLQVMAYNRKGAGPYNDKVYQMTDGAVPINSPTNLRAHNISATAIQIQWDYDDDPRLVLGDLSGFTLYLHEANADDAFTSNGQLLTYVRGINRSTLIDGLEIFRLYNVSIAARTNKGEGPVNESVIVRTHGKAPGASPQSLAVQNISSFSIYLLWREVMSEYRYGIMRGYKLSIYKRTSEGFKSLENRTNGLFSPKANLTGLTPFTTYKVEVLGFNDFGDGPSTAVEVLTDESYPSQPPSNFTASNESSTAVRLFWKQVPECCRLGIILGYHITLTDPYNASVIARKITAILTGNFLGLKKFHKYNLTVEAFNSIGSSPKAFTSAFTDQDVPEAPPQNISGYNISKSEILVSWKPVPEDKVNGIVIAYNVTYSKIGGDPHSGCKIFNGSRSYGVIDGLLPFTVYALNVSASTVKGQGPASPAITVKTEEEAPQVSPARFTGFNTSSTSIGLSWDPIPQEQVAGVLTNFYITYRQLNTADNTTHTLAVPITNLSFELTNLRKYTNYSLEVKGATKFIGIPTKPIIITTDEDIPSLPPQNIKIRNSSSTSIFAHWKPIPQDSVHGILLGIKLVYQSAPRDNSIVFRSRSRRSVEEGWSEFTNITLPPNALSYELTSLKKFTNYSIFVLGFTVKGDGNVSQQFVLSTDEDVPSKPPTALVPISRSGDFQMNVSWGPVPDGFVHGVLRGYRLYFKKTRETGRAASSATRVITFGPNEYHATMTLLKNFAMYSLEITAFTIKGEGPRTEIKEGATCKCPRVFKTNWYPFSPYVKFENGSLGGFMPHILEHAVEHCCSDCKQANGKSASTIDFDSDGKGNLARKSGVDELIHSIDSDTDFNLPVNGYEGQTHYSLYRYVKLAESPGVAFITVMDEDVKIVAVANVFFNCWSVLLLSAFMMVMAGVVMWILDTRSNRAEFPGSYIQGAYEGFWWAFVTSTTVGYGDKCPRGVVARLFGITWTLSGLVVMAILTGTIATALTGFGVEGPYISLYGTKVAAIANNSDFRLGIRKNAKISTEHSYKTYEEISQALANREVKGALVDLYVLSSHKHLFEDPRFRIVRIYDYKASYGVVLTGHSMKLEECFTEHIKGDSAEVYESIEENIKILKEPPDSPAEQQSTGLFRATSTKFIIAVTVTSTLLILACILGIIFEMCHKKTPDDLKQSKDLKNDMSPIVENFLSRMKKIVQDMSKRHRRQQCVVMRAEKDREEQAVALVNQYYDMLSSRDIRQDWFSKSPVKSEIEIQDIKPTVWPFLDTPKTGTPSFMKRRSGFYKPNTRQTLEPTVRVLEESRL</sequence>
<protein>
    <recommendedName>
        <fullName evidence="2">Fibronectin type-III domain-containing protein</fullName>
    </recommendedName>
</protein>
<feature type="domain" description="Fibronectin type-III" evidence="2">
    <location>
        <begin position="831"/>
        <end position="927"/>
    </location>
</feature>
<feature type="domain" description="Fibronectin type-III" evidence="2">
    <location>
        <begin position="730"/>
        <end position="829"/>
    </location>
</feature>
<feature type="transmembrane region" description="Helical" evidence="1">
    <location>
        <begin position="1477"/>
        <end position="1497"/>
    </location>
</feature>
<gene>
    <name evidence="3" type="ORF">PLOB_00041413</name>
</gene>
<dbReference type="SUPFAM" id="SSF49265">
    <property type="entry name" value="Fibronectin type III"/>
    <property type="match status" value="7"/>
</dbReference>
<dbReference type="SUPFAM" id="SSF81324">
    <property type="entry name" value="Voltage-gated potassium channels"/>
    <property type="match status" value="1"/>
</dbReference>
<dbReference type="PANTHER" id="PTHR46957">
    <property type="entry name" value="CYTOKINE RECEPTOR"/>
    <property type="match status" value="1"/>
</dbReference>
<feature type="domain" description="Fibronectin type-III" evidence="2">
    <location>
        <begin position="317"/>
        <end position="416"/>
    </location>
</feature>
<evidence type="ECO:0000313" key="4">
    <source>
        <dbReference type="Proteomes" id="UP001159405"/>
    </source>
</evidence>
<dbReference type="Proteomes" id="UP001159405">
    <property type="component" value="Unassembled WGS sequence"/>
</dbReference>
<name>A0ABN8PD14_9CNID</name>
<dbReference type="Gene3D" id="2.60.40.10">
    <property type="entry name" value="Immunoglobulins"/>
    <property type="match status" value="10"/>
</dbReference>
<dbReference type="PROSITE" id="PS50853">
    <property type="entry name" value="FN3"/>
    <property type="match status" value="10"/>
</dbReference>
<dbReference type="InterPro" id="IPR003961">
    <property type="entry name" value="FN3_dom"/>
</dbReference>
<feature type="non-terminal residue" evidence="3">
    <location>
        <position position="1"/>
    </location>
</feature>
<dbReference type="InterPro" id="IPR013099">
    <property type="entry name" value="K_chnl_dom"/>
</dbReference>
<dbReference type="PANTHER" id="PTHR46957:SF1">
    <property type="entry name" value="PHOSPHATIDYLINOSITOL PHOSPHATASE PTPRQ"/>
    <property type="match status" value="1"/>
</dbReference>
<feature type="domain" description="Fibronectin type-III" evidence="2">
    <location>
        <begin position="624"/>
        <end position="725"/>
    </location>
</feature>
<feature type="domain" description="Fibronectin type-III" evidence="2">
    <location>
        <begin position="1245"/>
        <end position="1346"/>
    </location>
</feature>
<evidence type="ECO:0000256" key="1">
    <source>
        <dbReference type="SAM" id="Phobius"/>
    </source>
</evidence>
<dbReference type="Gene3D" id="1.10.287.70">
    <property type="match status" value="1"/>
</dbReference>
<organism evidence="3 4">
    <name type="scientific">Porites lobata</name>
    <dbReference type="NCBI Taxonomy" id="104759"/>
    <lineage>
        <taxon>Eukaryota</taxon>
        <taxon>Metazoa</taxon>
        <taxon>Cnidaria</taxon>
        <taxon>Anthozoa</taxon>
        <taxon>Hexacorallia</taxon>
        <taxon>Scleractinia</taxon>
        <taxon>Fungiina</taxon>
        <taxon>Poritidae</taxon>
        <taxon>Porites</taxon>
    </lineage>
</organism>
<dbReference type="EMBL" id="CALNXK010000065">
    <property type="protein sequence ID" value="CAH3140854.1"/>
    <property type="molecule type" value="Genomic_DNA"/>
</dbReference>
<proteinExistence type="predicted"/>
<feature type="transmembrane region" description="Helical" evidence="1">
    <location>
        <begin position="1542"/>
        <end position="1569"/>
    </location>
</feature>
<evidence type="ECO:0000313" key="3">
    <source>
        <dbReference type="EMBL" id="CAH3140854.1"/>
    </source>
</evidence>
<dbReference type="CDD" id="cd00063">
    <property type="entry name" value="FN3"/>
    <property type="match status" value="9"/>
</dbReference>
<dbReference type="InterPro" id="IPR013783">
    <property type="entry name" value="Ig-like_fold"/>
</dbReference>
<dbReference type="InterPro" id="IPR036116">
    <property type="entry name" value="FN3_sf"/>
</dbReference>
<keyword evidence="1" id="KW-0812">Transmembrane</keyword>
<comment type="caution">
    <text evidence="3">The sequence shown here is derived from an EMBL/GenBank/DDBJ whole genome shotgun (WGS) entry which is preliminary data.</text>
</comment>
<keyword evidence="1" id="KW-0472">Membrane</keyword>
<reference evidence="3 4" key="1">
    <citation type="submission" date="2022-05" db="EMBL/GenBank/DDBJ databases">
        <authorList>
            <consortium name="Genoscope - CEA"/>
            <person name="William W."/>
        </authorList>
    </citation>
    <scope>NUCLEOTIDE SEQUENCE [LARGE SCALE GENOMIC DNA]</scope>
</reference>
<feature type="transmembrane region" description="Helical" evidence="1">
    <location>
        <begin position="1717"/>
        <end position="1738"/>
    </location>
</feature>
<evidence type="ECO:0000259" key="2">
    <source>
        <dbReference type="PROSITE" id="PS50853"/>
    </source>
</evidence>
<feature type="domain" description="Fibronectin type-III" evidence="2">
    <location>
        <begin position="1128"/>
        <end position="1240"/>
    </location>
</feature>
<keyword evidence="4" id="KW-1185">Reference proteome</keyword>
<dbReference type="InterPro" id="IPR050713">
    <property type="entry name" value="RTP_Phos/Ushers"/>
</dbReference>
<feature type="domain" description="Fibronectin type-III" evidence="2">
    <location>
        <begin position="928"/>
        <end position="1023"/>
    </location>
</feature>
<dbReference type="SMART" id="SM00060">
    <property type="entry name" value="FN3"/>
    <property type="match status" value="10"/>
</dbReference>
<dbReference type="Pfam" id="PF07885">
    <property type="entry name" value="Ion_trans_2"/>
    <property type="match status" value="1"/>
</dbReference>
<feature type="domain" description="Fibronectin type-III" evidence="2">
    <location>
        <begin position="1028"/>
        <end position="1123"/>
    </location>
</feature>
<accession>A0ABN8PD14</accession>
<feature type="domain" description="Fibronectin type-III" evidence="2">
    <location>
        <begin position="524"/>
        <end position="619"/>
    </location>
</feature>
<keyword evidence="1" id="KW-1133">Transmembrane helix</keyword>
<dbReference type="Pfam" id="PF00041">
    <property type="entry name" value="fn3"/>
    <property type="match status" value="7"/>
</dbReference>
<feature type="domain" description="Fibronectin type-III" evidence="2">
    <location>
        <begin position="421"/>
        <end position="520"/>
    </location>
</feature>